<keyword evidence="3" id="KW-1185">Reference proteome</keyword>
<dbReference type="Proteomes" id="UP000241912">
    <property type="component" value="Unassembled WGS sequence"/>
</dbReference>
<protein>
    <submittedName>
        <fullName evidence="2">Uncharacterized protein</fullName>
    </submittedName>
</protein>
<evidence type="ECO:0000313" key="3">
    <source>
        <dbReference type="Proteomes" id="UP000241912"/>
    </source>
</evidence>
<feature type="compositionally biased region" description="Basic and acidic residues" evidence="1">
    <location>
        <begin position="29"/>
        <end position="66"/>
    </location>
</feature>
<evidence type="ECO:0000313" key="2">
    <source>
        <dbReference type="EMBL" id="PSJ16656.1"/>
    </source>
</evidence>
<name>A0A2P7NT63_9PROT</name>
<dbReference type="EMBL" id="PXXU01000040">
    <property type="protein sequence ID" value="PSJ16656.1"/>
    <property type="molecule type" value="Genomic_DNA"/>
</dbReference>
<sequence length="76" mass="9126">MVHIMKNCNPLLLKNRYKYNIQRFSIQKPNDRETQSETEEHPQEILFKETLPEDSSRRKNISEDTSVKNNTKLKHL</sequence>
<accession>A0A2P7NT63</accession>
<comment type="caution">
    <text evidence="2">The sequence shown here is derived from an EMBL/GenBank/DDBJ whole genome shotgun (WGS) entry which is preliminary data.</text>
</comment>
<gene>
    <name evidence="2" type="ORF">C7H79_12175</name>
</gene>
<proteinExistence type="predicted"/>
<reference evidence="2 3" key="1">
    <citation type="submission" date="2018-03" db="EMBL/GenBank/DDBJ databases">
        <title>Draft genome of Nitrosomonas supralitoralis APG5.</title>
        <authorList>
            <person name="Urakawa H."/>
            <person name="Lopez J.V."/>
        </authorList>
    </citation>
    <scope>NUCLEOTIDE SEQUENCE [LARGE SCALE GENOMIC DNA]</scope>
    <source>
        <strain evidence="2 3">APG5</strain>
    </source>
</reference>
<feature type="region of interest" description="Disordered" evidence="1">
    <location>
        <begin position="28"/>
        <end position="76"/>
    </location>
</feature>
<evidence type="ECO:0000256" key="1">
    <source>
        <dbReference type="SAM" id="MobiDB-lite"/>
    </source>
</evidence>
<dbReference type="AlphaFoldDB" id="A0A2P7NT63"/>
<organism evidence="2 3">
    <name type="scientific">Nitrosomonas supralitoralis</name>
    <dbReference type="NCBI Taxonomy" id="2116706"/>
    <lineage>
        <taxon>Bacteria</taxon>
        <taxon>Pseudomonadati</taxon>
        <taxon>Pseudomonadota</taxon>
        <taxon>Betaproteobacteria</taxon>
        <taxon>Nitrosomonadales</taxon>
        <taxon>Nitrosomonadaceae</taxon>
        <taxon>Nitrosomonas</taxon>
    </lineage>
</organism>